<evidence type="ECO:0000256" key="7">
    <source>
        <dbReference type="SAM" id="Phobius"/>
    </source>
</evidence>
<evidence type="ECO:0000259" key="8">
    <source>
        <dbReference type="Pfam" id="PF02308"/>
    </source>
</evidence>
<organism evidence="9 10">
    <name type="scientific">Desulfoferula mesophila</name>
    <dbReference type="NCBI Taxonomy" id="3058419"/>
    <lineage>
        <taxon>Bacteria</taxon>
        <taxon>Pseudomonadati</taxon>
        <taxon>Thermodesulfobacteriota</taxon>
        <taxon>Desulfarculia</taxon>
        <taxon>Desulfarculales</taxon>
        <taxon>Desulfarculaceae</taxon>
        <taxon>Desulfoferula</taxon>
    </lineage>
</organism>
<dbReference type="PANTHER" id="PTHR33778">
    <property type="entry name" value="PROTEIN MGTC"/>
    <property type="match status" value="1"/>
</dbReference>
<keyword evidence="3" id="KW-1003">Cell membrane</keyword>
<name>A0AAU9EH67_9BACT</name>
<accession>A0AAU9EH67</accession>
<dbReference type="InterPro" id="IPR003416">
    <property type="entry name" value="MgtC/SapB/SrpB/YhiD_fam"/>
</dbReference>
<gene>
    <name evidence="9" type="ORF">FAK_03670</name>
</gene>
<feature type="transmembrane region" description="Helical" evidence="7">
    <location>
        <begin position="75"/>
        <end position="92"/>
    </location>
</feature>
<evidence type="ECO:0000313" key="10">
    <source>
        <dbReference type="Proteomes" id="UP001366166"/>
    </source>
</evidence>
<comment type="subcellular location">
    <subcellularLocation>
        <location evidence="1">Cell membrane</location>
        <topology evidence="1">Multi-pass membrane protein</topology>
    </subcellularLocation>
</comment>
<dbReference type="PRINTS" id="PR01837">
    <property type="entry name" value="MGTCSAPBPROT"/>
</dbReference>
<reference evidence="10" key="1">
    <citation type="journal article" date="2023" name="Arch. Microbiol.">
        <title>Desulfoferula mesophilus gen. nov. sp. nov., a mesophilic sulfate-reducing bacterium isolated from a brackish lake sediment.</title>
        <authorList>
            <person name="Watanabe T."/>
            <person name="Yabe T."/>
            <person name="Tsuji J.M."/>
            <person name="Fukui M."/>
        </authorList>
    </citation>
    <scope>NUCLEOTIDE SEQUENCE [LARGE SCALE GENOMIC DNA]</scope>
    <source>
        <strain evidence="10">12FAK</strain>
    </source>
</reference>
<dbReference type="Proteomes" id="UP001366166">
    <property type="component" value="Chromosome"/>
</dbReference>
<proteinExistence type="inferred from homology"/>
<keyword evidence="10" id="KW-1185">Reference proteome</keyword>
<dbReference type="RefSeq" id="WP_338604869.1">
    <property type="nucleotide sequence ID" value="NZ_AP028679.1"/>
</dbReference>
<evidence type="ECO:0000256" key="4">
    <source>
        <dbReference type="ARBA" id="ARBA00022692"/>
    </source>
</evidence>
<evidence type="ECO:0000256" key="6">
    <source>
        <dbReference type="ARBA" id="ARBA00023136"/>
    </source>
</evidence>
<dbReference type="AlphaFoldDB" id="A0AAU9EH67"/>
<dbReference type="Pfam" id="PF02308">
    <property type="entry name" value="MgtC"/>
    <property type="match status" value="1"/>
</dbReference>
<evidence type="ECO:0000256" key="3">
    <source>
        <dbReference type="ARBA" id="ARBA00022475"/>
    </source>
</evidence>
<comment type="similarity">
    <text evidence="2">Belongs to the MgtC/SapB family.</text>
</comment>
<dbReference type="GO" id="GO:0005886">
    <property type="term" value="C:plasma membrane"/>
    <property type="evidence" value="ECO:0007669"/>
    <property type="project" value="UniProtKB-SubCell"/>
</dbReference>
<dbReference type="KEGG" id="dmp:FAK_03670"/>
<evidence type="ECO:0000256" key="1">
    <source>
        <dbReference type="ARBA" id="ARBA00004651"/>
    </source>
</evidence>
<protein>
    <submittedName>
        <fullName evidence="9">Magnesium transporter MgtC</fullName>
    </submittedName>
</protein>
<feature type="transmembrane region" description="Helical" evidence="7">
    <location>
        <begin position="6"/>
        <end position="25"/>
    </location>
</feature>
<feature type="transmembrane region" description="Helical" evidence="7">
    <location>
        <begin position="122"/>
        <end position="139"/>
    </location>
</feature>
<feature type="domain" description="MgtC/SapB/SrpB/YhiD N-terminal" evidence="8">
    <location>
        <begin position="13"/>
        <end position="144"/>
    </location>
</feature>
<dbReference type="EMBL" id="AP028679">
    <property type="protein sequence ID" value="BEQ13301.1"/>
    <property type="molecule type" value="Genomic_DNA"/>
</dbReference>
<sequence length="230" mass="24950">MMVDEWTMIWRILAAAGLGLIIGLDREIHGRAAGLRTCLLVAMSGALLMSLSLYLTQMFAATADSSVVRLDPGRLPSYAIAGMGFLGAGAIIQGRLRSRGVTTGAAMWACTGIGLAVGAGLYLPAVAATVVTLVALKLFRDMARYLPREQNVMLRLDLSDPEAEDQVRALLKQHHARILFVGRERCLPANTEEVEMSLSIRSGAGWRKMLQEMDSIEGISCYSWKQAEVP</sequence>
<keyword evidence="6 7" id="KW-0472">Membrane</keyword>
<dbReference type="InterPro" id="IPR049177">
    <property type="entry name" value="MgtC_SapB_SrpB_YhiD_N"/>
</dbReference>
<dbReference type="PANTHER" id="PTHR33778:SF1">
    <property type="entry name" value="MAGNESIUM TRANSPORTER YHID-RELATED"/>
    <property type="match status" value="1"/>
</dbReference>
<keyword evidence="5 7" id="KW-1133">Transmembrane helix</keyword>
<keyword evidence="4 7" id="KW-0812">Transmembrane</keyword>
<evidence type="ECO:0000313" key="9">
    <source>
        <dbReference type="EMBL" id="BEQ13301.1"/>
    </source>
</evidence>
<feature type="transmembrane region" description="Helical" evidence="7">
    <location>
        <begin position="37"/>
        <end position="55"/>
    </location>
</feature>
<evidence type="ECO:0000256" key="5">
    <source>
        <dbReference type="ARBA" id="ARBA00022989"/>
    </source>
</evidence>
<evidence type="ECO:0000256" key="2">
    <source>
        <dbReference type="ARBA" id="ARBA00009298"/>
    </source>
</evidence>